<evidence type="ECO:0000259" key="13">
    <source>
        <dbReference type="PROSITE" id="PS51178"/>
    </source>
</evidence>
<reference evidence="14" key="1">
    <citation type="submission" date="2016-08" db="EMBL/GenBank/DDBJ databases">
        <authorList>
            <person name="Seilhamer J.J."/>
        </authorList>
    </citation>
    <scope>NUCLEOTIDE SEQUENCE</scope>
    <source>
        <strain evidence="14">86</strain>
    </source>
</reference>
<evidence type="ECO:0000256" key="1">
    <source>
        <dbReference type="ARBA" id="ARBA00012513"/>
    </source>
</evidence>
<sequence length="628" mass="68893">MLNRTLDDRYTILERIGGGGMADVYRAHDKLLDRSVAVKVLRSQFTDDEEFVSRFRREAQAAARLSHPNIVNIYDVGLDEQAYYIIMEYISGETLKDKIEREAPLPVETAVRIAIEIAEALEHAHQNNLVHCDIKPHNILVTRSGRIKVTDFGIARAVTSSTMTNSGTIIGSVHYFSPEQAKGSAVGAKSDIYSLGIVLYEMLTGHVPFAGESPISIALKHIQEDPKPPRELNPEIPPLVEAIIMKAIHKDPAARFSDIGEMIADFTMAQNYLSDDRTRRLSRNDFPTQILPQITSPAEHERPQGSAQADSRLPHSNGKKRPKIWLWAVLFFLLIGSALAAFLGFGKFWSLSEVTVPNVVGKQAEAAKNIITSQNLRVSVSDAFSDKVPEGYVISQQPEAGTTVKEQRMITIIVSKGGEIIGVPDLRGLNRRDAELQIKNYGLKLGRIDEQFSPDAAQDTVIGQNPRPPAQIEKGTAIDIVISKGAEPKKVVLPDFQGSLLDTVATQLESLKLKQGNVTETPNDKYPPGTIVSQNPPPATEVAEGTTVDFSVAKGVPGAVKRAVVQVTVPDGPSRQQLQIVVTDTNGRRIVYEGAHKPGARVEKTVEGIGQVRVQVYINEKLLQEQTI</sequence>
<dbReference type="CDD" id="cd06577">
    <property type="entry name" value="PASTA_pknB"/>
    <property type="match status" value="3"/>
</dbReference>
<dbReference type="PROSITE" id="PS50011">
    <property type="entry name" value="PROTEIN_KINASE_DOM"/>
    <property type="match status" value="1"/>
</dbReference>
<comment type="catalytic activity">
    <reaction evidence="8">
        <text>L-seryl-[protein] + ATP = O-phospho-L-seryl-[protein] + ADP + H(+)</text>
        <dbReference type="Rhea" id="RHEA:17989"/>
        <dbReference type="Rhea" id="RHEA-COMP:9863"/>
        <dbReference type="Rhea" id="RHEA-COMP:11604"/>
        <dbReference type="ChEBI" id="CHEBI:15378"/>
        <dbReference type="ChEBI" id="CHEBI:29999"/>
        <dbReference type="ChEBI" id="CHEBI:30616"/>
        <dbReference type="ChEBI" id="CHEBI:83421"/>
        <dbReference type="ChEBI" id="CHEBI:456216"/>
        <dbReference type="EC" id="2.7.11.1"/>
    </reaction>
</comment>
<keyword evidence="11" id="KW-0472">Membrane</keyword>
<dbReference type="InterPro" id="IPR017441">
    <property type="entry name" value="Protein_kinase_ATP_BS"/>
</dbReference>
<dbReference type="SUPFAM" id="SSF54184">
    <property type="entry name" value="Penicillin-binding protein 2x (pbp-2x), c-terminal domain"/>
    <property type="match status" value="1"/>
</dbReference>
<dbReference type="GO" id="GO:0005524">
    <property type="term" value="F:ATP binding"/>
    <property type="evidence" value="ECO:0007669"/>
    <property type="project" value="UniProtKB-UniRule"/>
</dbReference>
<evidence type="ECO:0000256" key="6">
    <source>
        <dbReference type="ARBA" id="ARBA00022840"/>
    </source>
</evidence>
<comment type="catalytic activity">
    <reaction evidence="7">
        <text>L-threonyl-[protein] + ATP = O-phospho-L-threonyl-[protein] + ADP + H(+)</text>
        <dbReference type="Rhea" id="RHEA:46608"/>
        <dbReference type="Rhea" id="RHEA-COMP:11060"/>
        <dbReference type="Rhea" id="RHEA-COMP:11605"/>
        <dbReference type="ChEBI" id="CHEBI:15378"/>
        <dbReference type="ChEBI" id="CHEBI:30013"/>
        <dbReference type="ChEBI" id="CHEBI:30616"/>
        <dbReference type="ChEBI" id="CHEBI:61977"/>
        <dbReference type="ChEBI" id="CHEBI:456216"/>
        <dbReference type="EC" id="2.7.11.1"/>
    </reaction>
</comment>
<evidence type="ECO:0000313" key="14">
    <source>
        <dbReference type="EMBL" id="SCM80057.1"/>
    </source>
</evidence>
<dbReference type="InterPro" id="IPR011009">
    <property type="entry name" value="Kinase-like_dom_sf"/>
</dbReference>
<dbReference type="Gene3D" id="3.30.10.20">
    <property type="match status" value="3"/>
</dbReference>
<dbReference type="EMBL" id="FMJE01000003">
    <property type="protein sequence ID" value="SCM80057.1"/>
    <property type="molecule type" value="Genomic_DNA"/>
</dbReference>
<dbReference type="GO" id="GO:0004674">
    <property type="term" value="F:protein serine/threonine kinase activity"/>
    <property type="evidence" value="ECO:0007669"/>
    <property type="project" value="UniProtKB-KW"/>
</dbReference>
<evidence type="ECO:0000256" key="10">
    <source>
        <dbReference type="SAM" id="MobiDB-lite"/>
    </source>
</evidence>
<evidence type="ECO:0000256" key="11">
    <source>
        <dbReference type="SAM" id="Phobius"/>
    </source>
</evidence>
<name>A0A212LRC4_9FIRM</name>
<feature type="binding site" evidence="9">
    <location>
        <position position="39"/>
    </location>
    <ligand>
        <name>ATP</name>
        <dbReference type="ChEBI" id="CHEBI:30616"/>
    </ligand>
</feature>
<dbReference type="FunFam" id="3.30.200.20:FF:000035">
    <property type="entry name" value="Serine/threonine protein kinase Stk1"/>
    <property type="match status" value="1"/>
</dbReference>
<evidence type="ECO:0000256" key="9">
    <source>
        <dbReference type="PROSITE-ProRule" id="PRU10141"/>
    </source>
</evidence>
<gene>
    <name evidence="14" type="primary">sps</name>
    <name evidence="14" type="ORF">KL86SPO_30235</name>
</gene>
<evidence type="ECO:0000256" key="8">
    <source>
        <dbReference type="ARBA" id="ARBA00048679"/>
    </source>
</evidence>
<dbReference type="PROSITE" id="PS00107">
    <property type="entry name" value="PROTEIN_KINASE_ATP"/>
    <property type="match status" value="1"/>
</dbReference>
<dbReference type="PANTHER" id="PTHR43289">
    <property type="entry name" value="MITOGEN-ACTIVATED PROTEIN KINASE KINASE KINASE 20-RELATED"/>
    <property type="match status" value="1"/>
</dbReference>
<feature type="domain" description="PASTA" evidence="13">
    <location>
        <begin position="350"/>
        <end position="416"/>
    </location>
</feature>
<keyword evidence="4 9" id="KW-0547">Nucleotide-binding</keyword>
<dbReference type="PROSITE" id="PS51178">
    <property type="entry name" value="PASTA"/>
    <property type="match status" value="3"/>
</dbReference>
<dbReference type="PANTHER" id="PTHR43289:SF34">
    <property type="entry name" value="SERINE_THREONINE-PROTEIN KINASE YBDM-RELATED"/>
    <property type="match status" value="1"/>
</dbReference>
<evidence type="ECO:0000259" key="12">
    <source>
        <dbReference type="PROSITE" id="PS50011"/>
    </source>
</evidence>
<feature type="domain" description="PASTA" evidence="13">
    <location>
        <begin position="487"/>
        <end position="554"/>
    </location>
</feature>
<keyword evidence="11" id="KW-1133">Transmembrane helix</keyword>
<keyword evidence="3 14" id="KW-0808">Transferase</keyword>
<keyword evidence="2" id="KW-0723">Serine/threonine-protein kinase</keyword>
<evidence type="ECO:0000256" key="7">
    <source>
        <dbReference type="ARBA" id="ARBA00047899"/>
    </source>
</evidence>
<evidence type="ECO:0000256" key="3">
    <source>
        <dbReference type="ARBA" id="ARBA00022679"/>
    </source>
</evidence>
<dbReference type="Pfam" id="PF03793">
    <property type="entry name" value="PASTA"/>
    <property type="match status" value="3"/>
</dbReference>
<protein>
    <recommendedName>
        <fullName evidence="1">non-specific serine/threonine protein kinase</fullName>
        <ecNumber evidence="1">2.7.11.1</ecNumber>
    </recommendedName>
</protein>
<dbReference type="InterPro" id="IPR005543">
    <property type="entry name" value="PASTA_dom"/>
</dbReference>
<feature type="transmembrane region" description="Helical" evidence="11">
    <location>
        <begin position="324"/>
        <end position="345"/>
    </location>
</feature>
<dbReference type="SMART" id="SM00220">
    <property type="entry name" value="S_TKc"/>
    <property type="match status" value="1"/>
</dbReference>
<accession>A0A212LRC4</accession>
<keyword evidence="6 9" id="KW-0067">ATP-binding</keyword>
<evidence type="ECO:0000256" key="5">
    <source>
        <dbReference type="ARBA" id="ARBA00022777"/>
    </source>
</evidence>
<keyword evidence="11" id="KW-0812">Transmembrane</keyword>
<dbReference type="PROSITE" id="PS00108">
    <property type="entry name" value="PROTEIN_KINASE_ST"/>
    <property type="match status" value="1"/>
</dbReference>
<dbReference type="InterPro" id="IPR000719">
    <property type="entry name" value="Prot_kinase_dom"/>
</dbReference>
<dbReference type="Gene3D" id="1.10.510.10">
    <property type="entry name" value="Transferase(Phosphotransferase) domain 1"/>
    <property type="match status" value="1"/>
</dbReference>
<dbReference type="SUPFAM" id="SSF56112">
    <property type="entry name" value="Protein kinase-like (PK-like)"/>
    <property type="match status" value="1"/>
</dbReference>
<dbReference type="Gene3D" id="3.30.200.20">
    <property type="entry name" value="Phosphorylase Kinase, domain 1"/>
    <property type="match status" value="1"/>
</dbReference>
<dbReference type="InterPro" id="IPR008271">
    <property type="entry name" value="Ser/Thr_kinase_AS"/>
</dbReference>
<keyword evidence="5 14" id="KW-0418">Kinase</keyword>
<dbReference type="AlphaFoldDB" id="A0A212LRC4"/>
<feature type="domain" description="Protein kinase" evidence="12">
    <location>
        <begin position="10"/>
        <end position="273"/>
    </location>
</feature>
<dbReference type="NCBIfam" id="NF033483">
    <property type="entry name" value="PknB_PASTA_kin"/>
    <property type="match status" value="1"/>
</dbReference>
<dbReference type="FunFam" id="1.10.510.10:FF:000021">
    <property type="entry name" value="Serine/threonine protein kinase"/>
    <property type="match status" value="1"/>
</dbReference>
<dbReference type="SMART" id="SM00740">
    <property type="entry name" value="PASTA"/>
    <property type="match status" value="3"/>
</dbReference>
<dbReference type="CDD" id="cd14014">
    <property type="entry name" value="STKc_PknB_like"/>
    <property type="match status" value="1"/>
</dbReference>
<dbReference type="GO" id="GO:0106310">
    <property type="term" value="F:protein serine kinase activity"/>
    <property type="evidence" value="ECO:0007669"/>
    <property type="project" value="RHEA"/>
</dbReference>
<feature type="domain" description="PASTA" evidence="13">
    <location>
        <begin position="417"/>
        <end position="484"/>
    </location>
</feature>
<feature type="region of interest" description="Disordered" evidence="10">
    <location>
        <begin position="292"/>
        <end position="317"/>
    </location>
</feature>
<proteinExistence type="predicted"/>
<evidence type="ECO:0000256" key="2">
    <source>
        <dbReference type="ARBA" id="ARBA00022527"/>
    </source>
</evidence>
<organism evidence="14">
    <name type="scientific">uncultured Sporomusa sp</name>
    <dbReference type="NCBI Taxonomy" id="307249"/>
    <lineage>
        <taxon>Bacteria</taxon>
        <taxon>Bacillati</taxon>
        <taxon>Bacillota</taxon>
        <taxon>Negativicutes</taxon>
        <taxon>Selenomonadales</taxon>
        <taxon>Sporomusaceae</taxon>
        <taxon>Sporomusa</taxon>
        <taxon>environmental samples</taxon>
    </lineage>
</organism>
<dbReference type="EC" id="2.7.11.1" evidence="1"/>
<dbReference type="Pfam" id="PF00069">
    <property type="entry name" value="Pkinase"/>
    <property type="match status" value="1"/>
</dbReference>
<dbReference type="RefSeq" id="WP_075755664.1">
    <property type="nucleotide sequence ID" value="NZ_LT608335.1"/>
</dbReference>
<evidence type="ECO:0000256" key="4">
    <source>
        <dbReference type="ARBA" id="ARBA00022741"/>
    </source>
</evidence>